<reference evidence="1 2" key="1">
    <citation type="submission" date="2020-02" db="EMBL/GenBank/DDBJ databases">
        <authorList>
            <person name="Zheng R.K."/>
            <person name="Sun C.M."/>
        </authorList>
    </citation>
    <scope>NUCLEOTIDE SEQUENCE [LARGE SCALE GENOMIC DNA]</scope>
    <source>
        <strain evidence="2">zrk23</strain>
    </source>
</reference>
<dbReference type="KEGG" id="spzr:G5C33_12645"/>
<dbReference type="AlphaFoldDB" id="A0A6G6Y6G7"/>
<evidence type="ECO:0000313" key="2">
    <source>
        <dbReference type="Proteomes" id="UP000501568"/>
    </source>
</evidence>
<gene>
    <name evidence="1" type="ORF">G5C33_12645</name>
</gene>
<evidence type="ECO:0008006" key="3">
    <source>
        <dbReference type="Google" id="ProtNLM"/>
    </source>
</evidence>
<organism evidence="1 2">
    <name type="scientific">Stakelama tenebrarum</name>
    <dbReference type="NCBI Taxonomy" id="2711215"/>
    <lineage>
        <taxon>Bacteria</taxon>
        <taxon>Pseudomonadati</taxon>
        <taxon>Pseudomonadota</taxon>
        <taxon>Alphaproteobacteria</taxon>
        <taxon>Sphingomonadales</taxon>
        <taxon>Sphingomonadaceae</taxon>
        <taxon>Stakelama</taxon>
    </lineage>
</organism>
<protein>
    <recommendedName>
        <fullName evidence="3">Pesticin immunity protein</fullName>
    </recommendedName>
</protein>
<dbReference type="Proteomes" id="UP000501568">
    <property type="component" value="Chromosome"/>
</dbReference>
<accession>A0A6G6Y6G7</accession>
<proteinExistence type="predicted"/>
<name>A0A6G6Y6G7_9SPHN</name>
<dbReference type="EMBL" id="CP049109">
    <property type="protein sequence ID" value="QIG80544.1"/>
    <property type="molecule type" value="Genomic_DNA"/>
</dbReference>
<sequence length="132" mass="14603">MIAALLMLALPQDALLEETPLFDPAEVAQRLDVTSFPNSITPRREPEKSSFADYGFTQVTREGDAVALQPENGRWVFRIRLLGATGDTLRICVLDRALDGGTYFTVAPIEIAEDDDGIFRATGREITSQECR</sequence>
<keyword evidence="2" id="KW-1185">Reference proteome</keyword>
<evidence type="ECO:0000313" key="1">
    <source>
        <dbReference type="EMBL" id="QIG80544.1"/>
    </source>
</evidence>